<feature type="transmembrane region" description="Helical" evidence="2">
    <location>
        <begin position="58"/>
        <end position="88"/>
    </location>
</feature>
<evidence type="ECO:0000313" key="3">
    <source>
        <dbReference type="EMBL" id="SED71178.1"/>
    </source>
</evidence>
<protein>
    <submittedName>
        <fullName evidence="3">Uncharacterized protein</fullName>
    </submittedName>
</protein>
<dbReference type="STRING" id="648782.SAMN04488554_0500"/>
<keyword evidence="2" id="KW-1133">Transmembrane helix</keyword>
<accession>A0A1H5CXJ0</accession>
<feature type="transmembrane region" description="Helical" evidence="2">
    <location>
        <begin position="30"/>
        <end position="51"/>
    </location>
</feature>
<feature type="compositionally biased region" description="Low complexity" evidence="1">
    <location>
        <begin position="196"/>
        <end position="206"/>
    </location>
</feature>
<keyword evidence="4" id="KW-1185">Reference proteome</keyword>
<feature type="transmembrane region" description="Helical" evidence="2">
    <location>
        <begin position="168"/>
        <end position="186"/>
    </location>
</feature>
<dbReference type="EMBL" id="FNTX01000001">
    <property type="protein sequence ID" value="SED71178.1"/>
    <property type="molecule type" value="Genomic_DNA"/>
</dbReference>
<reference evidence="4" key="1">
    <citation type="submission" date="2016-10" db="EMBL/GenBank/DDBJ databases">
        <authorList>
            <person name="Varghese N."/>
            <person name="Submissions S."/>
        </authorList>
    </citation>
    <scope>NUCLEOTIDE SEQUENCE [LARGE SCALE GENOMIC DNA]</scope>
    <source>
        <strain evidence="4">DSM 21368</strain>
    </source>
</reference>
<gene>
    <name evidence="3" type="ORF">SAMN04488554_0500</name>
</gene>
<feature type="transmembrane region" description="Helical" evidence="2">
    <location>
        <begin position="100"/>
        <end position="119"/>
    </location>
</feature>
<evidence type="ECO:0000256" key="2">
    <source>
        <dbReference type="SAM" id="Phobius"/>
    </source>
</evidence>
<keyword evidence="2" id="KW-0472">Membrane</keyword>
<proteinExistence type="predicted"/>
<feature type="transmembrane region" description="Helical" evidence="2">
    <location>
        <begin position="140"/>
        <end position="162"/>
    </location>
</feature>
<organism evidence="3 4">
    <name type="scientific">Ruania alba</name>
    <dbReference type="NCBI Taxonomy" id="648782"/>
    <lineage>
        <taxon>Bacteria</taxon>
        <taxon>Bacillati</taxon>
        <taxon>Actinomycetota</taxon>
        <taxon>Actinomycetes</taxon>
        <taxon>Micrococcales</taxon>
        <taxon>Ruaniaceae</taxon>
        <taxon>Ruania</taxon>
    </lineage>
</organism>
<dbReference type="AlphaFoldDB" id="A0A1H5CXJ0"/>
<evidence type="ECO:0000313" key="4">
    <source>
        <dbReference type="Proteomes" id="UP000199220"/>
    </source>
</evidence>
<dbReference type="RefSeq" id="WP_089771542.1">
    <property type="nucleotide sequence ID" value="NZ_FNTX01000001.1"/>
</dbReference>
<evidence type="ECO:0000256" key="1">
    <source>
        <dbReference type="SAM" id="MobiDB-lite"/>
    </source>
</evidence>
<feature type="region of interest" description="Disordered" evidence="1">
    <location>
        <begin position="196"/>
        <end position="223"/>
    </location>
</feature>
<keyword evidence="2" id="KW-0812">Transmembrane</keyword>
<dbReference type="Proteomes" id="UP000199220">
    <property type="component" value="Unassembled WGS sequence"/>
</dbReference>
<sequence length="223" mass="23050">MSAVIEWFASAGAPRQRPDPMVEIGTGAAVSAWVLRVTAAVALLVASLVVVSGIPALVVAGALAVAVAVAPHGVFPAVTVLLVALELLRRPAGAPSLVDLPAPVTTAVVLYTLHLMVFLSRRVADLSPRAAVEWAALRRGAVPALAAQGVAQLGAVLAIAIAAPQVRLPWVAVGVLAVVVALLVLAGRTLHRSEQQAQAEQRAQARQYDHDSAGIPRWGRLDD</sequence>
<name>A0A1H5CXJ0_9MICO</name>
<dbReference type="OrthoDB" id="9970681at2"/>